<comment type="caution">
    <text evidence="2">The sequence shown here is derived from an EMBL/GenBank/DDBJ whole genome shotgun (WGS) entry which is preliminary data.</text>
</comment>
<proteinExistence type="predicted"/>
<evidence type="ECO:0000313" key="2">
    <source>
        <dbReference type="EMBL" id="HIY95002.1"/>
    </source>
</evidence>
<name>A0A9D1ZRA5_9MICC</name>
<dbReference type="Pfam" id="PF03995">
    <property type="entry name" value="Inhibitor_I36"/>
    <property type="match status" value="1"/>
</dbReference>
<gene>
    <name evidence="2" type="ORF">H9821_04970</name>
</gene>
<reference evidence="2" key="1">
    <citation type="journal article" date="2021" name="PeerJ">
        <title>Extensive microbial diversity within the chicken gut microbiome revealed by metagenomics and culture.</title>
        <authorList>
            <person name="Gilroy R."/>
            <person name="Ravi A."/>
            <person name="Getino M."/>
            <person name="Pursley I."/>
            <person name="Horton D.L."/>
            <person name="Alikhan N.F."/>
            <person name="Baker D."/>
            <person name="Gharbi K."/>
            <person name="Hall N."/>
            <person name="Watson M."/>
            <person name="Adriaenssens E.M."/>
            <person name="Foster-Nyarko E."/>
            <person name="Jarju S."/>
            <person name="Secka A."/>
            <person name="Antonio M."/>
            <person name="Oren A."/>
            <person name="Chaudhuri R.R."/>
            <person name="La Ragione R."/>
            <person name="Hildebrand F."/>
            <person name="Pallen M.J."/>
        </authorList>
    </citation>
    <scope>NUCLEOTIDE SEQUENCE</scope>
    <source>
        <strain evidence="2">ChiHjej12B11-9195</strain>
    </source>
</reference>
<dbReference type="AlphaFoldDB" id="A0A9D1ZRA5"/>
<feature type="chain" id="PRO_5039335232" evidence="1">
    <location>
        <begin position="44"/>
        <end position="139"/>
    </location>
</feature>
<dbReference type="Proteomes" id="UP000824134">
    <property type="component" value="Unassembled WGS sequence"/>
</dbReference>
<sequence length="139" mass="14967">MPCKFKRKDEGICLHTNLPGGGLVAVASLSLGLLTVTSPAAQAAVFHCPTSTICVHADNNFGGARQDISGFAAYTDLNGHLHDKASSWINANRYVSMGIGEWRRGSGEFIAQTLPPGWYEDNLGRNANFDNKADFVKQV</sequence>
<feature type="signal peptide" evidence="1">
    <location>
        <begin position="1"/>
        <end position="43"/>
    </location>
</feature>
<protein>
    <submittedName>
        <fullName evidence="2">Peptidase inhibitor family I36 protein</fullName>
    </submittedName>
</protein>
<evidence type="ECO:0000256" key="1">
    <source>
        <dbReference type="SAM" id="SignalP"/>
    </source>
</evidence>
<accession>A0A9D1ZRA5</accession>
<dbReference type="EMBL" id="DXCN01000040">
    <property type="protein sequence ID" value="HIY95002.1"/>
    <property type="molecule type" value="Genomic_DNA"/>
</dbReference>
<organism evidence="2 3">
    <name type="scientific">Candidatus Rothia avicola</name>
    <dbReference type="NCBI Taxonomy" id="2840478"/>
    <lineage>
        <taxon>Bacteria</taxon>
        <taxon>Bacillati</taxon>
        <taxon>Actinomycetota</taxon>
        <taxon>Actinomycetes</taxon>
        <taxon>Micrococcales</taxon>
        <taxon>Micrococcaceae</taxon>
        <taxon>Rothia</taxon>
    </lineage>
</organism>
<keyword evidence="1" id="KW-0732">Signal</keyword>
<evidence type="ECO:0000313" key="3">
    <source>
        <dbReference type="Proteomes" id="UP000824134"/>
    </source>
</evidence>
<reference evidence="2" key="2">
    <citation type="submission" date="2021-04" db="EMBL/GenBank/DDBJ databases">
        <authorList>
            <person name="Gilroy R."/>
        </authorList>
    </citation>
    <scope>NUCLEOTIDE SEQUENCE</scope>
    <source>
        <strain evidence="2">ChiHjej12B11-9195</strain>
    </source>
</reference>